<dbReference type="Gene3D" id="3.40.50.1110">
    <property type="entry name" value="SGNH hydrolase"/>
    <property type="match status" value="1"/>
</dbReference>
<dbReference type="eggNOG" id="COG2755">
    <property type="taxonomic scope" value="Bacteria"/>
</dbReference>
<proteinExistence type="predicted"/>
<dbReference type="PANTHER" id="PTHR43784">
    <property type="entry name" value="GDSL-LIKE LIPASE/ACYLHYDROLASE, PUTATIVE (AFU_ORTHOLOGUE AFUA_2G00820)-RELATED"/>
    <property type="match status" value="1"/>
</dbReference>
<keyword evidence="2" id="KW-1185">Reference proteome</keyword>
<accession>A0A1D8UW18</accession>
<name>A0A1D8UW18_9PROT</name>
<dbReference type="InterPro" id="IPR036514">
    <property type="entry name" value="SGNH_hydro_sf"/>
</dbReference>
<dbReference type="RefSeq" id="WP_070403379.1">
    <property type="nucleotide sequence ID" value="NZ_BJVW01000005.1"/>
</dbReference>
<evidence type="ECO:0000313" key="1">
    <source>
        <dbReference type="EMBL" id="AOX17848.1"/>
    </source>
</evidence>
<dbReference type="PANTHER" id="PTHR43784:SF2">
    <property type="entry name" value="GDSL-LIKE LIPASE_ACYLHYDROLASE, PUTATIVE (AFU_ORTHOLOGUE AFUA_2G00820)-RELATED"/>
    <property type="match status" value="1"/>
</dbReference>
<dbReference type="SUPFAM" id="SSF52266">
    <property type="entry name" value="SGNH hydrolase"/>
    <property type="match status" value="1"/>
</dbReference>
<dbReference type="STRING" id="153496.A0U89_12715"/>
<reference evidence="1 2" key="1">
    <citation type="journal article" date="2016" name="Microb. Cell Fact.">
        <title>Dissection of exopolysaccharide biosynthesis in Kozakia baliensis.</title>
        <authorList>
            <person name="Brandt J.U."/>
            <person name="Jakob F."/>
            <person name="Behr J."/>
            <person name="Geissler A.J."/>
            <person name="Vogel R.F."/>
        </authorList>
    </citation>
    <scope>NUCLEOTIDE SEQUENCE [LARGE SCALE GENOMIC DNA]</scope>
    <source>
        <strain evidence="1 2">DSM 14400</strain>
    </source>
</reference>
<protein>
    <submittedName>
        <fullName evidence="1">Lysophospholipase</fullName>
    </submittedName>
</protein>
<dbReference type="CDD" id="cd01830">
    <property type="entry name" value="XynE_like"/>
    <property type="match status" value="1"/>
</dbReference>
<dbReference type="Pfam" id="PF13472">
    <property type="entry name" value="Lipase_GDSL_2"/>
    <property type="match status" value="1"/>
</dbReference>
<dbReference type="Proteomes" id="UP000179145">
    <property type="component" value="Chromosome"/>
</dbReference>
<sequence>MAENWVGVWGASPAFPNGPSVANTTIRQYMRTSLAADRVRFRLTNELGESPLVIGAANIALPNGQPGGILPDTVRALTFAGLRTVVLQPGVAILSDPVDIELAAFQTLALDLFIARATGVSATHPLGQATAWLAKAGDVTKREFLPAPEQSTARFFISRIEADIAGASSLVTLGDSITDGYGTTQDADRRWPDVLAERLVGAGRKIGVVNAGISGNRVLHGLPEGEYGPAALARFDRDVLSVPNVRAMVFLESINDIGHSGGSGLSEQEVSARQIIAGITQIIIRAKEHGIRVFGGTLTPYRDTMLPGYYNPEGEKKREEVNRWIREGSAFDAVIDFDAAVRDATDPQRLKPEYDHGDHLHLSDAGYRRMGEMVDLGLFE</sequence>
<dbReference type="EMBL" id="CP014674">
    <property type="protein sequence ID" value="AOX17848.1"/>
    <property type="molecule type" value="Genomic_DNA"/>
</dbReference>
<evidence type="ECO:0000313" key="2">
    <source>
        <dbReference type="Proteomes" id="UP000179145"/>
    </source>
</evidence>
<gene>
    <name evidence="1" type="ORF">A0U89_12715</name>
</gene>
<dbReference type="InterPro" id="IPR053140">
    <property type="entry name" value="GDSL_Rv0518-like"/>
</dbReference>
<dbReference type="KEGG" id="kba:A0U89_12715"/>
<organism evidence="1 2">
    <name type="scientific">Kozakia baliensis</name>
    <dbReference type="NCBI Taxonomy" id="153496"/>
    <lineage>
        <taxon>Bacteria</taxon>
        <taxon>Pseudomonadati</taxon>
        <taxon>Pseudomonadota</taxon>
        <taxon>Alphaproteobacteria</taxon>
        <taxon>Acetobacterales</taxon>
        <taxon>Acetobacteraceae</taxon>
        <taxon>Kozakia</taxon>
    </lineage>
</organism>
<dbReference type="AlphaFoldDB" id="A0A1D8UW18"/>
<dbReference type="OrthoDB" id="1828825at2"/>
<dbReference type="GO" id="GO:0016788">
    <property type="term" value="F:hydrolase activity, acting on ester bonds"/>
    <property type="evidence" value="ECO:0007669"/>
    <property type="project" value="UniProtKB-ARBA"/>
</dbReference>
<dbReference type="InterPro" id="IPR013830">
    <property type="entry name" value="SGNH_hydro"/>
</dbReference>